<accession>A0A520N4Z4</accession>
<dbReference type="EMBL" id="SHBJ01000012">
    <property type="protein sequence ID" value="RZO28526.1"/>
    <property type="molecule type" value="Genomic_DNA"/>
</dbReference>
<reference evidence="1 2" key="1">
    <citation type="submission" date="2019-02" db="EMBL/GenBank/DDBJ databases">
        <title>Prokaryotic population dynamics and viral predation in marine succession experiment using metagenomics: the confinement effect.</title>
        <authorList>
            <person name="Haro-Moreno J.M."/>
            <person name="Rodriguez-Valera F."/>
            <person name="Lopez-Perez M."/>
        </authorList>
    </citation>
    <scope>NUCLEOTIDE SEQUENCE [LARGE SCALE GENOMIC DNA]</scope>
    <source>
        <strain evidence="1">MED-G164</strain>
    </source>
</reference>
<name>A0A520N4Z4_9GAMM</name>
<sequence length="155" mass="17949">MKKFKSFIFLVFIFSVSADEISQNIDIKKLHVDPEEDAYVVSFKGTPTLFVFEDIKIKKPKRRLLKKLRFINDDDEYAVKVFDKNGTELIAIGIGNPFYATYEHIGYEDREFMGGPVSSADIEIAIPLEFEPELFIISRRDNLGNFKDFQEILLP</sequence>
<dbReference type="AlphaFoldDB" id="A0A520N4Z4"/>
<proteinExistence type="predicted"/>
<gene>
    <name evidence="1" type="ORF">EVA97_02570</name>
</gene>
<evidence type="ECO:0000313" key="1">
    <source>
        <dbReference type="EMBL" id="RZO28526.1"/>
    </source>
</evidence>
<comment type="caution">
    <text evidence="1">The sequence shown here is derived from an EMBL/GenBank/DDBJ whole genome shotgun (WGS) entry which is preliminary data.</text>
</comment>
<dbReference type="Proteomes" id="UP000315283">
    <property type="component" value="Unassembled WGS sequence"/>
</dbReference>
<evidence type="ECO:0000313" key="2">
    <source>
        <dbReference type="Proteomes" id="UP000315283"/>
    </source>
</evidence>
<organism evidence="1 2">
    <name type="scientific">SAR86 cluster bacterium</name>
    <dbReference type="NCBI Taxonomy" id="2030880"/>
    <lineage>
        <taxon>Bacteria</taxon>
        <taxon>Pseudomonadati</taxon>
        <taxon>Pseudomonadota</taxon>
        <taxon>Gammaproteobacteria</taxon>
        <taxon>SAR86 cluster</taxon>
    </lineage>
</organism>
<protein>
    <submittedName>
        <fullName evidence="1">Uncharacterized protein</fullName>
    </submittedName>
</protein>